<evidence type="ECO:0000313" key="1">
    <source>
        <dbReference type="EMBL" id="MFC7330733.1"/>
    </source>
</evidence>
<proteinExistence type="predicted"/>
<dbReference type="EMBL" id="JBHTBH010000013">
    <property type="protein sequence ID" value="MFC7330733.1"/>
    <property type="molecule type" value="Genomic_DNA"/>
</dbReference>
<evidence type="ECO:0000313" key="2">
    <source>
        <dbReference type="Proteomes" id="UP001596540"/>
    </source>
</evidence>
<comment type="caution">
    <text evidence="1">The sequence shown here is derived from an EMBL/GenBank/DDBJ whole genome shotgun (WGS) entry which is preliminary data.</text>
</comment>
<accession>A0ABW2KN02</accession>
<gene>
    <name evidence="1" type="ORF">ACFQRF_23660</name>
</gene>
<dbReference type="Proteomes" id="UP001596540">
    <property type="component" value="Unassembled WGS sequence"/>
</dbReference>
<organism evidence="1 2">
    <name type="scientific">Marinactinospora rubrisoli</name>
    <dbReference type="NCBI Taxonomy" id="2715399"/>
    <lineage>
        <taxon>Bacteria</taxon>
        <taxon>Bacillati</taxon>
        <taxon>Actinomycetota</taxon>
        <taxon>Actinomycetes</taxon>
        <taxon>Streptosporangiales</taxon>
        <taxon>Nocardiopsidaceae</taxon>
        <taxon>Marinactinospora</taxon>
    </lineage>
</organism>
<name>A0ABW2KN02_9ACTN</name>
<reference evidence="2" key="1">
    <citation type="journal article" date="2019" name="Int. J. Syst. Evol. Microbiol.">
        <title>The Global Catalogue of Microorganisms (GCM) 10K type strain sequencing project: providing services to taxonomists for standard genome sequencing and annotation.</title>
        <authorList>
            <consortium name="The Broad Institute Genomics Platform"/>
            <consortium name="The Broad Institute Genome Sequencing Center for Infectious Disease"/>
            <person name="Wu L."/>
            <person name="Ma J."/>
        </authorList>
    </citation>
    <scope>NUCLEOTIDE SEQUENCE [LARGE SCALE GENOMIC DNA]</scope>
    <source>
        <strain evidence="2">CGMCC 4.7382</strain>
    </source>
</reference>
<sequence>MPVLAAVGCSSFPAEIDLAGRAACDLLTREQAMRFGFSGISAEDGGDTVGGDSLCVRASSPPGDLM</sequence>
<keyword evidence="2" id="KW-1185">Reference proteome</keyword>
<protein>
    <submittedName>
        <fullName evidence="1">Uncharacterized protein</fullName>
    </submittedName>
</protein>
<dbReference type="RefSeq" id="WP_379873378.1">
    <property type="nucleotide sequence ID" value="NZ_JBHTBH010000013.1"/>
</dbReference>